<proteinExistence type="predicted"/>
<protein>
    <submittedName>
        <fullName evidence="2">Uncharacterized protein</fullName>
    </submittedName>
</protein>
<keyword evidence="1" id="KW-0732">Signal</keyword>
<reference evidence="2 3" key="1">
    <citation type="submission" date="2017-11" db="EMBL/GenBank/DDBJ databases">
        <title>De-novo sequencing of pomegranate (Punica granatum L.) genome.</title>
        <authorList>
            <person name="Akparov Z."/>
            <person name="Amiraslanov A."/>
            <person name="Hajiyeva S."/>
            <person name="Abbasov M."/>
            <person name="Kaur K."/>
            <person name="Hamwieh A."/>
            <person name="Solovyev V."/>
            <person name="Salamov A."/>
            <person name="Braich B."/>
            <person name="Kosarev P."/>
            <person name="Mahmoud A."/>
            <person name="Hajiyev E."/>
            <person name="Babayeva S."/>
            <person name="Izzatullayeva V."/>
            <person name="Mammadov A."/>
            <person name="Mammadov A."/>
            <person name="Sharifova S."/>
            <person name="Ojaghi J."/>
            <person name="Eynullazada K."/>
            <person name="Bayramov B."/>
            <person name="Abdulazimova A."/>
            <person name="Shahmuradov I."/>
        </authorList>
    </citation>
    <scope>NUCLEOTIDE SEQUENCE [LARGE SCALE GENOMIC DNA]</scope>
    <source>
        <strain evidence="3">cv. AG2017</strain>
        <tissue evidence="2">Leaf</tissue>
    </source>
</reference>
<evidence type="ECO:0000313" key="3">
    <source>
        <dbReference type="Proteomes" id="UP000233551"/>
    </source>
</evidence>
<dbReference type="EMBL" id="PGOL01000105">
    <property type="protein sequence ID" value="PKI77016.1"/>
    <property type="molecule type" value="Genomic_DNA"/>
</dbReference>
<evidence type="ECO:0000313" key="2">
    <source>
        <dbReference type="EMBL" id="PKI77016.1"/>
    </source>
</evidence>
<keyword evidence="3" id="KW-1185">Reference proteome</keyword>
<evidence type="ECO:0000256" key="1">
    <source>
        <dbReference type="SAM" id="SignalP"/>
    </source>
</evidence>
<organism evidence="2 3">
    <name type="scientific">Punica granatum</name>
    <name type="common">Pomegranate</name>
    <dbReference type="NCBI Taxonomy" id="22663"/>
    <lineage>
        <taxon>Eukaryota</taxon>
        <taxon>Viridiplantae</taxon>
        <taxon>Streptophyta</taxon>
        <taxon>Embryophyta</taxon>
        <taxon>Tracheophyta</taxon>
        <taxon>Spermatophyta</taxon>
        <taxon>Magnoliopsida</taxon>
        <taxon>eudicotyledons</taxon>
        <taxon>Gunneridae</taxon>
        <taxon>Pentapetalae</taxon>
        <taxon>rosids</taxon>
        <taxon>malvids</taxon>
        <taxon>Myrtales</taxon>
        <taxon>Lythraceae</taxon>
        <taxon>Punica</taxon>
    </lineage>
</organism>
<sequence>MPFNRVKWFLTALIFLHIFELHSGRSKLSDGGSGSPQCRRVQHKHRARQCRSPLGFEHQDPRLRYGPKPKGQPAHPVLWTGYHSSLVYNFLRLGAADYMTLPLVAEELKYLWLHMESGVGGRSRS</sequence>
<feature type="chain" id="PRO_5014123723" evidence="1">
    <location>
        <begin position="25"/>
        <end position="125"/>
    </location>
</feature>
<accession>A0A2I0LA38</accession>
<comment type="caution">
    <text evidence="2">The sequence shown here is derived from an EMBL/GenBank/DDBJ whole genome shotgun (WGS) entry which is preliminary data.</text>
</comment>
<dbReference type="Proteomes" id="UP000233551">
    <property type="component" value="Unassembled WGS sequence"/>
</dbReference>
<feature type="signal peptide" evidence="1">
    <location>
        <begin position="1"/>
        <end position="24"/>
    </location>
</feature>
<name>A0A2I0LA38_PUNGR</name>
<dbReference type="AlphaFoldDB" id="A0A2I0LA38"/>
<gene>
    <name evidence="2" type="ORF">CRG98_002519</name>
</gene>